<dbReference type="Gene3D" id="3.30.40.10">
    <property type="entry name" value="Zinc/RING finger domain, C3HC4 (zinc finger)"/>
    <property type="match status" value="1"/>
</dbReference>
<evidence type="ECO:0000256" key="4">
    <source>
        <dbReference type="PROSITE-ProRule" id="PRU00175"/>
    </source>
</evidence>
<dbReference type="PANTHER" id="PTHR25462">
    <property type="entry name" value="BONUS, ISOFORM C-RELATED"/>
    <property type="match status" value="1"/>
</dbReference>
<evidence type="ECO:0000256" key="3">
    <source>
        <dbReference type="ARBA" id="ARBA00022833"/>
    </source>
</evidence>
<dbReference type="OrthoDB" id="6119450at2759"/>
<sequence>MAEGGPSLVSPPVDSTPHGLLDSHLLDCPICLEQLRKPKCLPCLHSLCEDCLSSYIVKEVSGTSDTASSFTCPVCRKLTHPHDNSEDTENWAKQFPIDSHAVEMIQIANQTTEPYHCKPCQKKGDRTPAHFWCKATKSLFCKSCKDDCHDILHTECDPVDISKSGRFHLKHQGTSDRRCHQHHKRNHYYCEDHKSLGCSKCMVADHKSCKHVSSIEDFCNKVESTCRLDKIRNALQQGVDALKPLIQDFYLQLQSIADDKDMAFKGIDDLQEQINKCIAEMKRETTDELVSAYKKEQEQLKKSSQKCERLRVAMQNTLESSAAAQQQKDLPNTVLLYQRGQAEVESCKNLVDELIRKFSTTKIDFEIHSNVSNVTAVSSLGKVVVRKKDRNVPGGLDVFYKPLFGRKMKEIRKTYIKCPSDTKDCCILGVVNLPDGQMIVSDFSNRKLKLISSDGNVVNELKMNGKPRVLCLVDSMTVAAATENPEGICAVTVGPSSLTLFTEINTGQPCYGIAYRDGEFVVSTGYEVCSMSKDGTTHMLHGYGDMVLGMSYDSQHGQLFITHNTDTPGRTVVRSLSDDNNNTDVLEVGVVRQAFGVDVDEQGNAYVCGYGSNNVVQMSGDGTNIRELLTEADGINQPRAISVCGDKIVVTNDSSEQMNFITLFQLA</sequence>
<keyword evidence="5" id="KW-0175">Coiled coil</keyword>
<evidence type="ECO:0000256" key="2">
    <source>
        <dbReference type="ARBA" id="ARBA00022771"/>
    </source>
</evidence>
<keyword evidence="1" id="KW-0479">Metal-binding</keyword>
<dbReference type="PROSITE" id="PS00518">
    <property type="entry name" value="ZF_RING_1"/>
    <property type="match status" value="1"/>
</dbReference>
<evidence type="ECO:0000313" key="7">
    <source>
        <dbReference type="EMBL" id="OWF39872.1"/>
    </source>
</evidence>
<keyword evidence="8" id="KW-1185">Reference proteome</keyword>
<evidence type="ECO:0000256" key="1">
    <source>
        <dbReference type="ARBA" id="ARBA00022723"/>
    </source>
</evidence>
<dbReference type="Gene3D" id="2.120.10.30">
    <property type="entry name" value="TolB, C-terminal domain"/>
    <property type="match status" value="1"/>
</dbReference>
<name>A0A210PTT9_MIZYE</name>
<dbReference type="PANTHER" id="PTHR25462:SF296">
    <property type="entry name" value="MEIOTIC P26, ISOFORM F"/>
    <property type="match status" value="1"/>
</dbReference>
<dbReference type="InterPro" id="IPR001841">
    <property type="entry name" value="Znf_RING"/>
</dbReference>
<dbReference type="GO" id="GO:0008270">
    <property type="term" value="F:zinc ion binding"/>
    <property type="evidence" value="ECO:0007669"/>
    <property type="project" value="UniProtKB-KW"/>
</dbReference>
<dbReference type="InterPro" id="IPR011042">
    <property type="entry name" value="6-blade_b-propeller_TolB-like"/>
</dbReference>
<reference evidence="7 8" key="1">
    <citation type="journal article" date="2017" name="Nat. Ecol. Evol.">
        <title>Scallop genome provides insights into evolution of bilaterian karyotype and development.</title>
        <authorList>
            <person name="Wang S."/>
            <person name="Zhang J."/>
            <person name="Jiao W."/>
            <person name="Li J."/>
            <person name="Xun X."/>
            <person name="Sun Y."/>
            <person name="Guo X."/>
            <person name="Huan P."/>
            <person name="Dong B."/>
            <person name="Zhang L."/>
            <person name="Hu X."/>
            <person name="Sun X."/>
            <person name="Wang J."/>
            <person name="Zhao C."/>
            <person name="Wang Y."/>
            <person name="Wang D."/>
            <person name="Huang X."/>
            <person name="Wang R."/>
            <person name="Lv J."/>
            <person name="Li Y."/>
            <person name="Zhang Z."/>
            <person name="Liu B."/>
            <person name="Lu W."/>
            <person name="Hui Y."/>
            <person name="Liang J."/>
            <person name="Zhou Z."/>
            <person name="Hou R."/>
            <person name="Li X."/>
            <person name="Liu Y."/>
            <person name="Li H."/>
            <person name="Ning X."/>
            <person name="Lin Y."/>
            <person name="Zhao L."/>
            <person name="Xing Q."/>
            <person name="Dou J."/>
            <person name="Li Y."/>
            <person name="Mao J."/>
            <person name="Guo H."/>
            <person name="Dou H."/>
            <person name="Li T."/>
            <person name="Mu C."/>
            <person name="Jiang W."/>
            <person name="Fu Q."/>
            <person name="Fu X."/>
            <person name="Miao Y."/>
            <person name="Liu J."/>
            <person name="Yu Q."/>
            <person name="Li R."/>
            <person name="Liao H."/>
            <person name="Li X."/>
            <person name="Kong Y."/>
            <person name="Jiang Z."/>
            <person name="Chourrout D."/>
            <person name="Li R."/>
            <person name="Bao Z."/>
        </authorList>
    </citation>
    <scope>NUCLEOTIDE SEQUENCE [LARGE SCALE GENOMIC DNA]</scope>
    <source>
        <strain evidence="7 8">PY_sf001</strain>
    </source>
</reference>
<evidence type="ECO:0000259" key="6">
    <source>
        <dbReference type="PROSITE" id="PS50089"/>
    </source>
</evidence>
<dbReference type="InterPro" id="IPR047153">
    <property type="entry name" value="TRIM45/56/19-like"/>
</dbReference>
<feature type="domain" description="RING-type" evidence="6">
    <location>
        <begin position="28"/>
        <end position="76"/>
    </location>
</feature>
<keyword evidence="3" id="KW-0862">Zinc</keyword>
<dbReference type="InterPro" id="IPR027370">
    <property type="entry name" value="Znf-RING_euk"/>
</dbReference>
<dbReference type="SUPFAM" id="SSF57850">
    <property type="entry name" value="RING/U-box"/>
    <property type="match status" value="1"/>
</dbReference>
<dbReference type="SMART" id="SM00184">
    <property type="entry name" value="RING"/>
    <property type="match status" value="1"/>
</dbReference>
<feature type="coiled-coil region" evidence="5">
    <location>
        <begin position="267"/>
        <end position="313"/>
    </location>
</feature>
<protein>
    <submittedName>
        <fullName evidence="7">Tripartite motif-containing protein 3</fullName>
    </submittedName>
</protein>
<keyword evidence="2 4" id="KW-0863">Zinc-finger</keyword>
<comment type="caution">
    <text evidence="7">The sequence shown here is derived from an EMBL/GenBank/DDBJ whole genome shotgun (WGS) entry which is preliminary data.</text>
</comment>
<dbReference type="Pfam" id="PF13445">
    <property type="entry name" value="zf-RING_UBOX"/>
    <property type="match status" value="1"/>
</dbReference>
<organism evidence="7 8">
    <name type="scientific">Mizuhopecten yessoensis</name>
    <name type="common">Japanese scallop</name>
    <name type="synonym">Patinopecten yessoensis</name>
    <dbReference type="NCBI Taxonomy" id="6573"/>
    <lineage>
        <taxon>Eukaryota</taxon>
        <taxon>Metazoa</taxon>
        <taxon>Spiralia</taxon>
        <taxon>Lophotrochozoa</taxon>
        <taxon>Mollusca</taxon>
        <taxon>Bivalvia</taxon>
        <taxon>Autobranchia</taxon>
        <taxon>Pteriomorphia</taxon>
        <taxon>Pectinida</taxon>
        <taxon>Pectinoidea</taxon>
        <taxon>Pectinidae</taxon>
        <taxon>Mizuhopecten</taxon>
    </lineage>
</organism>
<dbReference type="PROSITE" id="PS50089">
    <property type="entry name" value="ZF_RING_2"/>
    <property type="match status" value="1"/>
</dbReference>
<dbReference type="Proteomes" id="UP000242188">
    <property type="component" value="Unassembled WGS sequence"/>
</dbReference>
<evidence type="ECO:0000256" key="5">
    <source>
        <dbReference type="SAM" id="Coils"/>
    </source>
</evidence>
<evidence type="ECO:0000313" key="8">
    <source>
        <dbReference type="Proteomes" id="UP000242188"/>
    </source>
</evidence>
<dbReference type="AlphaFoldDB" id="A0A210PTT9"/>
<proteinExistence type="predicted"/>
<dbReference type="InterPro" id="IPR017907">
    <property type="entry name" value="Znf_RING_CS"/>
</dbReference>
<accession>A0A210PTT9</accession>
<gene>
    <name evidence="7" type="ORF">KP79_PYT25157</name>
</gene>
<dbReference type="EMBL" id="NEDP02005503">
    <property type="protein sequence ID" value="OWF39872.1"/>
    <property type="molecule type" value="Genomic_DNA"/>
</dbReference>
<dbReference type="InterPro" id="IPR013083">
    <property type="entry name" value="Znf_RING/FYVE/PHD"/>
</dbReference>
<dbReference type="SUPFAM" id="SSF101898">
    <property type="entry name" value="NHL repeat"/>
    <property type="match status" value="1"/>
</dbReference>
<dbReference type="CDD" id="cd19776">
    <property type="entry name" value="Bbox2_TRIM25_C-IV"/>
    <property type="match status" value="1"/>
</dbReference>